<name>A0ABR6VNK9_9BACT</name>
<sequence length="188" mass="20900">MASAFGHAVVALTLGKDYAPQENKTKLLLLGTFCTIFPDADVVMFKFGVPYEHFLGHRGFSHSLVFAGLLGIVITLLFYRRSSLTSPRGLRLCAFFFLCTASHILLDALTNGGLGVAVFAPFDNQRYFLPWRTIQVSPIGAKRFFSQSGLEVLKSEFLWIGLPSLGFLLLSRLFKKSHRKATPVQPNQ</sequence>
<keyword evidence="2" id="KW-0378">Hydrolase</keyword>
<proteinExistence type="predicted"/>
<dbReference type="EMBL" id="JACOAF010000004">
    <property type="protein sequence ID" value="MBC3538485.1"/>
    <property type="molecule type" value="Genomic_DNA"/>
</dbReference>
<comment type="caution">
    <text evidence="2">The sequence shown here is derived from an EMBL/GenBank/DDBJ whole genome shotgun (WGS) entry which is preliminary data.</text>
</comment>
<evidence type="ECO:0000313" key="3">
    <source>
        <dbReference type="Proteomes" id="UP000659698"/>
    </source>
</evidence>
<feature type="transmembrane region" description="Helical" evidence="1">
    <location>
        <begin position="157"/>
        <end position="174"/>
    </location>
</feature>
<gene>
    <name evidence="2" type="ORF">H7U12_02255</name>
</gene>
<keyword evidence="1" id="KW-0812">Transmembrane</keyword>
<dbReference type="InterPro" id="IPR007404">
    <property type="entry name" value="YdjM-like"/>
</dbReference>
<dbReference type="PANTHER" id="PTHR35531:SF1">
    <property type="entry name" value="INNER MEMBRANE PROTEIN YBCI-RELATED"/>
    <property type="match status" value="1"/>
</dbReference>
<dbReference type="Pfam" id="PF04307">
    <property type="entry name" value="YdjM"/>
    <property type="match status" value="1"/>
</dbReference>
<dbReference type="PANTHER" id="PTHR35531">
    <property type="entry name" value="INNER MEMBRANE PROTEIN YBCI-RELATED"/>
    <property type="match status" value="1"/>
</dbReference>
<keyword evidence="3" id="KW-1185">Reference proteome</keyword>
<keyword evidence="1" id="KW-0472">Membrane</keyword>
<dbReference type="Proteomes" id="UP000659698">
    <property type="component" value="Unassembled WGS sequence"/>
</dbReference>
<keyword evidence="1" id="KW-1133">Transmembrane helix</keyword>
<protein>
    <submittedName>
        <fullName evidence="2">Metal-dependent hydrolase</fullName>
    </submittedName>
</protein>
<feature type="transmembrane region" description="Helical" evidence="1">
    <location>
        <begin position="60"/>
        <end position="80"/>
    </location>
</feature>
<dbReference type="GO" id="GO:0016787">
    <property type="term" value="F:hydrolase activity"/>
    <property type="evidence" value="ECO:0007669"/>
    <property type="project" value="UniProtKB-KW"/>
</dbReference>
<evidence type="ECO:0000313" key="2">
    <source>
        <dbReference type="EMBL" id="MBC3538485.1"/>
    </source>
</evidence>
<accession>A0ABR6VNK9</accession>
<organism evidence="2 3">
    <name type="scientific">Rufibacter sediminis</name>
    <dbReference type="NCBI Taxonomy" id="2762756"/>
    <lineage>
        <taxon>Bacteria</taxon>
        <taxon>Pseudomonadati</taxon>
        <taxon>Bacteroidota</taxon>
        <taxon>Cytophagia</taxon>
        <taxon>Cytophagales</taxon>
        <taxon>Hymenobacteraceae</taxon>
        <taxon>Rufibacter</taxon>
    </lineage>
</organism>
<feature type="transmembrane region" description="Helical" evidence="1">
    <location>
        <begin position="27"/>
        <end position="48"/>
    </location>
</feature>
<feature type="transmembrane region" description="Helical" evidence="1">
    <location>
        <begin position="92"/>
        <end position="122"/>
    </location>
</feature>
<reference evidence="2 3" key="1">
    <citation type="journal article" date="2019" name="Int. J. Syst. Evol. Microbiol.">
        <title>Rufibacter sediminis sp. nov., isolated from freshwater lake sediment.</title>
        <authorList>
            <person name="Qu J.H."/>
            <person name="Zhang L.J."/>
            <person name="Fu Y.H."/>
            <person name="Li H.F."/>
        </authorList>
    </citation>
    <scope>NUCLEOTIDE SEQUENCE [LARGE SCALE GENOMIC DNA]</scope>
    <source>
        <strain evidence="2 3">H-1</strain>
    </source>
</reference>
<evidence type="ECO:0000256" key="1">
    <source>
        <dbReference type="SAM" id="Phobius"/>
    </source>
</evidence>